<dbReference type="PROSITE" id="PS50600">
    <property type="entry name" value="ULP_PROTEASE"/>
    <property type="match status" value="1"/>
</dbReference>
<evidence type="ECO:0000256" key="3">
    <source>
        <dbReference type="ARBA" id="ARBA00022801"/>
    </source>
</evidence>
<comment type="similarity">
    <text evidence="1">Belongs to the peptidase C48 family.</text>
</comment>
<protein>
    <recommendedName>
        <fullName evidence="4">Ubiquitin-like protease family profile domain-containing protein</fullName>
    </recommendedName>
</protein>
<accession>A0ABQ8BG48</accession>
<keyword evidence="6" id="KW-1185">Reference proteome</keyword>
<organism evidence="5 6">
    <name type="scientific">Brassica napus</name>
    <name type="common">Rape</name>
    <dbReference type="NCBI Taxonomy" id="3708"/>
    <lineage>
        <taxon>Eukaryota</taxon>
        <taxon>Viridiplantae</taxon>
        <taxon>Streptophyta</taxon>
        <taxon>Embryophyta</taxon>
        <taxon>Tracheophyta</taxon>
        <taxon>Spermatophyta</taxon>
        <taxon>Magnoliopsida</taxon>
        <taxon>eudicotyledons</taxon>
        <taxon>Gunneridae</taxon>
        <taxon>Pentapetalae</taxon>
        <taxon>rosids</taxon>
        <taxon>malvids</taxon>
        <taxon>Brassicales</taxon>
        <taxon>Brassicaceae</taxon>
        <taxon>Brassiceae</taxon>
        <taxon>Brassica</taxon>
    </lineage>
</organism>
<keyword evidence="3" id="KW-0378">Hydrolase</keyword>
<comment type="caution">
    <text evidence="5">The sequence shown here is derived from an EMBL/GenBank/DDBJ whole genome shotgun (WGS) entry which is preliminary data.</text>
</comment>
<evidence type="ECO:0000313" key="6">
    <source>
        <dbReference type="Proteomes" id="UP000824890"/>
    </source>
</evidence>
<feature type="domain" description="Ubiquitin-like protease family profile" evidence="4">
    <location>
        <begin position="14"/>
        <end position="176"/>
    </location>
</feature>
<keyword evidence="2" id="KW-0645">Protease</keyword>
<dbReference type="InterPro" id="IPR038765">
    <property type="entry name" value="Papain-like_cys_pep_sf"/>
</dbReference>
<evidence type="ECO:0000259" key="4">
    <source>
        <dbReference type="PROSITE" id="PS50600"/>
    </source>
</evidence>
<dbReference type="Proteomes" id="UP000824890">
    <property type="component" value="Unassembled WGS sequence"/>
</dbReference>
<dbReference type="EMBL" id="JAGKQM010000011">
    <property type="protein sequence ID" value="KAH0903412.1"/>
    <property type="molecule type" value="Genomic_DNA"/>
</dbReference>
<evidence type="ECO:0000256" key="2">
    <source>
        <dbReference type="ARBA" id="ARBA00022670"/>
    </source>
</evidence>
<evidence type="ECO:0000313" key="5">
    <source>
        <dbReference type="EMBL" id="KAH0903412.1"/>
    </source>
</evidence>
<sequence>MKVWLLLRVNESILVVYVRVIVKLKELEYTWSASCVHHFLANQLANESNERSDFRRTYIERATSHFTYFQKLVSGEASDDSFVEDVDSLFLRHHINGDHWVALHIDLHKATIYVYDIILNVVKDHKQLLEDCVPFTKMIPLMLNKMLPPKSGKKNFPWNDDPRDCGVYSLKYIECLDLGCTFHGLSDTIIPAQIMKLAAEIYEEVAEVDA</sequence>
<evidence type="ECO:0000256" key="1">
    <source>
        <dbReference type="ARBA" id="ARBA00005234"/>
    </source>
</evidence>
<dbReference type="Pfam" id="PF02902">
    <property type="entry name" value="Peptidase_C48"/>
    <property type="match status" value="1"/>
</dbReference>
<dbReference type="Gene3D" id="3.40.395.10">
    <property type="entry name" value="Adenoviral Proteinase, Chain A"/>
    <property type="match status" value="1"/>
</dbReference>
<name>A0ABQ8BG48_BRANA</name>
<dbReference type="SUPFAM" id="SSF54001">
    <property type="entry name" value="Cysteine proteinases"/>
    <property type="match status" value="1"/>
</dbReference>
<reference evidence="5 6" key="1">
    <citation type="submission" date="2021-05" db="EMBL/GenBank/DDBJ databases">
        <title>Genome Assembly of Synthetic Allotetraploid Brassica napus Reveals Homoeologous Exchanges between Subgenomes.</title>
        <authorList>
            <person name="Davis J.T."/>
        </authorList>
    </citation>
    <scope>NUCLEOTIDE SEQUENCE [LARGE SCALE GENOMIC DNA]</scope>
    <source>
        <strain evidence="6">cv. Da-Ae</strain>
        <tissue evidence="5">Seedling</tissue>
    </source>
</reference>
<proteinExistence type="inferred from homology"/>
<dbReference type="InterPro" id="IPR003653">
    <property type="entry name" value="Peptidase_C48_C"/>
</dbReference>
<gene>
    <name evidence="5" type="ORF">HID58_042915</name>
</gene>